<evidence type="ECO:0000256" key="10">
    <source>
        <dbReference type="SAM" id="MobiDB-lite"/>
    </source>
</evidence>
<dbReference type="RefSeq" id="WP_030004554.1">
    <property type="nucleotide sequence ID" value="NC_022549.1"/>
</dbReference>
<evidence type="ECO:0000256" key="2">
    <source>
        <dbReference type="ARBA" id="ARBA00005417"/>
    </source>
</evidence>
<evidence type="ECO:0000259" key="13">
    <source>
        <dbReference type="PROSITE" id="PS50929"/>
    </source>
</evidence>
<feature type="compositionally biased region" description="Polar residues" evidence="10">
    <location>
        <begin position="1"/>
        <end position="11"/>
    </location>
</feature>
<dbReference type="OrthoDB" id="383768at2"/>
<keyword evidence="7 14" id="KW-0067">ATP-binding</keyword>
<dbReference type="PROSITE" id="PS50893">
    <property type="entry name" value="ABC_TRANSPORTER_2"/>
    <property type="match status" value="1"/>
</dbReference>
<feature type="transmembrane region" description="Helical" evidence="11">
    <location>
        <begin position="94"/>
        <end position="116"/>
    </location>
</feature>
<dbReference type="FunFam" id="1.20.1560.10:FF:000011">
    <property type="entry name" value="Multidrug ABC transporter ATP-binding protein"/>
    <property type="match status" value="1"/>
</dbReference>
<evidence type="ECO:0000256" key="9">
    <source>
        <dbReference type="ARBA" id="ARBA00023136"/>
    </source>
</evidence>
<evidence type="ECO:0000256" key="4">
    <source>
        <dbReference type="ARBA" id="ARBA00022475"/>
    </source>
</evidence>
<feature type="domain" description="ABC transmembrane type-1" evidence="13">
    <location>
        <begin position="49"/>
        <end position="337"/>
    </location>
</feature>
<feature type="transmembrane region" description="Helical" evidence="11">
    <location>
        <begin position="44"/>
        <end position="64"/>
    </location>
</feature>
<feature type="transmembrane region" description="Helical" evidence="11">
    <location>
        <begin position="196"/>
        <end position="215"/>
    </location>
</feature>
<keyword evidence="8 11" id="KW-1133">Transmembrane helix</keyword>
<evidence type="ECO:0000256" key="8">
    <source>
        <dbReference type="ARBA" id="ARBA00022989"/>
    </source>
</evidence>
<dbReference type="STRING" id="61635.BN85306730"/>
<dbReference type="CDD" id="cd18547">
    <property type="entry name" value="ABC_6TM_Tm288_like"/>
    <property type="match status" value="1"/>
</dbReference>
<evidence type="ECO:0000256" key="1">
    <source>
        <dbReference type="ARBA" id="ARBA00004651"/>
    </source>
</evidence>
<accession>U4KSX4</accession>
<dbReference type="SUPFAM" id="SSF52540">
    <property type="entry name" value="P-loop containing nucleoside triphosphate hydrolases"/>
    <property type="match status" value="1"/>
</dbReference>
<dbReference type="InterPro" id="IPR039421">
    <property type="entry name" value="Type_1_exporter"/>
</dbReference>
<keyword evidence="15" id="KW-1185">Reference proteome</keyword>
<dbReference type="GO" id="GO:0016887">
    <property type="term" value="F:ATP hydrolysis activity"/>
    <property type="evidence" value="ECO:0007669"/>
    <property type="project" value="InterPro"/>
</dbReference>
<evidence type="ECO:0000259" key="12">
    <source>
        <dbReference type="PROSITE" id="PS50893"/>
    </source>
</evidence>
<reference evidence="14 15" key="1">
    <citation type="journal article" date="2013" name="J. Mol. Microbiol. Biotechnol.">
        <title>Analysis of the Complete Genomes of Acholeplasma brassicae , A. palmae and A. laidlawii and Their Comparison to the Obligate Parasites from ' Candidatus Phytoplasma'.</title>
        <authorList>
            <person name="Kube M."/>
            <person name="Siewert C."/>
            <person name="Migdoll A.M."/>
            <person name="Duduk B."/>
            <person name="Holz S."/>
            <person name="Rabus R."/>
            <person name="Seemuller E."/>
            <person name="Mitrovic J."/>
            <person name="Muller I."/>
            <person name="Buttner C."/>
            <person name="Reinhardt R."/>
        </authorList>
    </citation>
    <scope>NUCLEOTIDE SEQUENCE [LARGE SCALE GENOMIC DNA]</scope>
    <source>
        <strain evidence="15">0502</strain>
    </source>
</reference>
<evidence type="ECO:0000313" key="14">
    <source>
        <dbReference type="EMBL" id="CCV65694.1"/>
    </source>
</evidence>
<dbReference type="CDD" id="cd03254">
    <property type="entry name" value="ABCC_Glucan_exporter_like"/>
    <property type="match status" value="1"/>
</dbReference>
<dbReference type="PROSITE" id="PS00211">
    <property type="entry name" value="ABC_TRANSPORTER_1"/>
    <property type="match status" value="1"/>
</dbReference>
<evidence type="ECO:0000256" key="11">
    <source>
        <dbReference type="SAM" id="Phobius"/>
    </source>
</evidence>
<dbReference type="FunFam" id="3.40.50.300:FF:000287">
    <property type="entry name" value="Multidrug ABC transporter ATP-binding protein"/>
    <property type="match status" value="1"/>
</dbReference>
<proteinExistence type="inferred from homology"/>
<dbReference type="AlphaFoldDB" id="U4KSX4"/>
<dbReference type="Pfam" id="PF00664">
    <property type="entry name" value="ABC_membrane"/>
    <property type="match status" value="1"/>
</dbReference>
<keyword evidence="3" id="KW-0813">Transport</keyword>
<dbReference type="PROSITE" id="PS50929">
    <property type="entry name" value="ABC_TM1F"/>
    <property type="match status" value="1"/>
</dbReference>
<feature type="region of interest" description="Disordered" evidence="10">
    <location>
        <begin position="1"/>
        <end position="25"/>
    </location>
</feature>
<organism evidence="14 15">
    <name type="scientific">Acholeplasma brassicae</name>
    <dbReference type="NCBI Taxonomy" id="61635"/>
    <lineage>
        <taxon>Bacteria</taxon>
        <taxon>Bacillati</taxon>
        <taxon>Mycoplasmatota</taxon>
        <taxon>Mollicutes</taxon>
        <taxon>Acholeplasmatales</taxon>
        <taxon>Acholeplasmataceae</taxon>
        <taxon>Acholeplasma</taxon>
    </lineage>
</organism>
<evidence type="ECO:0000256" key="3">
    <source>
        <dbReference type="ARBA" id="ARBA00022448"/>
    </source>
</evidence>
<protein>
    <submittedName>
        <fullName evidence="14">ABC transporter, ATP-binding protein</fullName>
    </submittedName>
</protein>
<dbReference type="InterPro" id="IPR036640">
    <property type="entry name" value="ABC1_TM_sf"/>
</dbReference>
<comment type="similarity">
    <text evidence="2">Belongs to the ABC transporter superfamily.</text>
</comment>
<keyword evidence="6" id="KW-0547">Nucleotide-binding</keyword>
<name>U4KSX4_9MOLU</name>
<dbReference type="EMBL" id="FO681348">
    <property type="protein sequence ID" value="CCV65694.1"/>
    <property type="molecule type" value="Genomic_DNA"/>
</dbReference>
<dbReference type="Gene3D" id="1.20.1560.10">
    <property type="entry name" value="ABC transporter type 1, transmembrane domain"/>
    <property type="match status" value="1"/>
</dbReference>
<dbReference type="Proteomes" id="UP000032737">
    <property type="component" value="Chromosome"/>
</dbReference>
<dbReference type="InterPro" id="IPR003593">
    <property type="entry name" value="AAA+_ATPase"/>
</dbReference>
<sequence>MNKRVNNTQSRGPGHGPGHGMGAVQKPKNMKKSLMKLLNSMKGYQLWLLIAFLFAGMSTVFNILGPTLLGDITNVVHLSVKEGTQIDLDKIRQIAILLIVLYLLSMIFNIIQSFILTRVTQSTVKQYRTQISRKINRLPLAYFDNKSYGEVLSIVTNDIDTIGQALNQSVSQLITSTTSIIGIVVIMITISIQLSIVSFVAIPLSFVAIMIVMKFSQKYFRSQQKSLGKINGHIEEIYSAHNVVKVFNASNKNLEKFETYNNEMEKSAYMSQFLSGLMMPITTFISNLSFLAVGVFGGILTVRGVILIGDIQSMIQYNRRVSQPLGQIAQSFNQVQSAIAASERVFEFLEQAEMKDESNLHQSVNLLEGNVTFKHVKFGYQSDKIIIKDFNLEATKGQKIAIVGPTGAGKTTLVNLIMKFYEINEGDILFDGVSIHELSREKIADLFAMVLQDAWLFKGTIYDNLTYGSKNVTQEEVIKAAQMANIHHFIESLPNGYQMILDEESGISQGQKQLFTIARAMVRNAPMLILDEATSSVDTRTEVLIQEAMDKLMHGRTTFVIAHRLSTIKNADIILVMNEGDIIESGNHETLLKQNGFYANLYNSQFEKVEQV</sequence>
<evidence type="ECO:0000256" key="7">
    <source>
        <dbReference type="ARBA" id="ARBA00022840"/>
    </source>
</evidence>
<feature type="domain" description="ABC transporter" evidence="12">
    <location>
        <begin position="371"/>
        <end position="604"/>
    </location>
</feature>
<dbReference type="Gene3D" id="3.40.50.300">
    <property type="entry name" value="P-loop containing nucleotide triphosphate hydrolases"/>
    <property type="match status" value="1"/>
</dbReference>
<dbReference type="GO" id="GO:0005886">
    <property type="term" value="C:plasma membrane"/>
    <property type="evidence" value="ECO:0007669"/>
    <property type="project" value="UniProtKB-SubCell"/>
</dbReference>
<dbReference type="PANTHER" id="PTHR43394:SF1">
    <property type="entry name" value="ATP-BINDING CASSETTE SUB-FAMILY B MEMBER 10, MITOCHONDRIAL"/>
    <property type="match status" value="1"/>
</dbReference>
<dbReference type="SUPFAM" id="SSF90123">
    <property type="entry name" value="ABC transporter transmembrane region"/>
    <property type="match status" value="1"/>
</dbReference>
<feature type="transmembrane region" description="Helical" evidence="11">
    <location>
        <begin position="288"/>
        <end position="309"/>
    </location>
</feature>
<evidence type="ECO:0000256" key="5">
    <source>
        <dbReference type="ARBA" id="ARBA00022692"/>
    </source>
</evidence>
<evidence type="ECO:0000313" key="15">
    <source>
        <dbReference type="Proteomes" id="UP000032737"/>
    </source>
</evidence>
<dbReference type="KEGG" id="abra:BN85306730"/>
<dbReference type="SMART" id="SM00382">
    <property type="entry name" value="AAA"/>
    <property type="match status" value="1"/>
</dbReference>
<dbReference type="InterPro" id="IPR011527">
    <property type="entry name" value="ABC1_TM_dom"/>
</dbReference>
<dbReference type="GO" id="GO:0015421">
    <property type="term" value="F:ABC-type oligopeptide transporter activity"/>
    <property type="evidence" value="ECO:0007669"/>
    <property type="project" value="TreeGrafter"/>
</dbReference>
<dbReference type="GO" id="GO:0005524">
    <property type="term" value="F:ATP binding"/>
    <property type="evidence" value="ECO:0007669"/>
    <property type="project" value="UniProtKB-KW"/>
</dbReference>
<dbReference type="HOGENOM" id="CLU_000604_84_4_14"/>
<dbReference type="InterPro" id="IPR003439">
    <property type="entry name" value="ABC_transporter-like_ATP-bd"/>
</dbReference>
<dbReference type="PANTHER" id="PTHR43394">
    <property type="entry name" value="ATP-DEPENDENT PERMEASE MDL1, MITOCHONDRIAL"/>
    <property type="match status" value="1"/>
</dbReference>
<gene>
    <name evidence="14" type="ORF">BN85306730</name>
</gene>
<keyword evidence="5 11" id="KW-0812">Transmembrane</keyword>
<dbReference type="Pfam" id="PF00005">
    <property type="entry name" value="ABC_tran"/>
    <property type="match status" value="1"/>
</dbReference>
<keyword evidence="9 11" id="KW-0472">Membrane</keyword>
<keyword evidence="4" id="KW-1003">Cell membrane</keyword>
<evidence type="ECO:0000256" key="6">
    <source>
        <dbReference type="ARBA" id="ARBA00022741"/>
    </source>
</evidence>
<feature type="transmembrane region" description="Helical" evidence="11">
    <location>
        <begin position="173"/>
        <end position="190"/>
    </location>
</feature>
<dbReference type="InterPro" id="IPR017871">
    <property type="entry name" value="ABC_transporter-like_CS"/>
</dbReference>
<comment type="subcellular location">
    <subcellularLocation>
        <location evidence="1">Cell membrane</location>
        <topology evidence="1">Multi-pass membrane protein</topology>
    </subcellularLocation>
</comment>
<dbReference type="InterPro" id="IPR027417">
    <property type="entry name" value="P-loop_NTPase"/>
</dbReference>